<evidence type="ECO:0008006" key="4">
    <source>
        <dbReference type="Google" id="ProtNLM"/>
    </source>
</evidence>
<protein>
    <recommendedName>
        <fullName evidence="4">Ig-like domain-containing protein</fullName>
    </recommendedName>
</protein>
<evidence type="ECO:0000313" key="2">
    <source>
        <dbReference type="EMBL" id="MBB4945774.1"/>
    </source>
</evidence>
<dbReference type="EMBL" id="JACHJR010000001">
    <property type="protein sequence ID" value="MBB4945774.1"/>
    <property type="molecule type" value="Genomic_DNA"/>
</dbReference>
<keyword evidence="1" id="KW-0732">Signal</keyword>
<evidence type="ECO:0000256" key="1">
    <source>
        <dbReference type="SAM" id="SignalP"/>
    </source>
</evidence>
<name>A0A7W7S8G0_9ACTN</name>
<evidence type="ECO:0000313" key="3">
    <source>
        <dbReference type="Proteomes" id="UP000573327"/>
    </source>
</evidence>
<feature type="signal peptide" evidence="1">
    <location>
        <begin position="1"/>
        <end position="33"/>
    </location>
</feature>
<feature type="chain" id="PRO_5030802427" description="Ig-like domain-containing protein" evidence="1">
    <location>
        <begin position="34"/>
        <end position="943"/>
    </location>
</feature>
<gene>
    <name evidence="2" type="ORF">F4556_001309</name>
</gene>
<reference evidence="2 3" key="1">
    <citation type="submission" date="2020-08" db="EMBL/GenBank/DDBJ databases">
        <title>Sequencing the genomes of 1000 actinobacteria strains.</title>
        <authorList>
            <person name="Klenk H.-P."/>
        </authorList>
    </citation>
    <scope>NUCLEOTIDE SEQUENCE [LARGE SCALE GENOMIC DNA]</scope>
    <source>
        <strain evidence="2 3">DSM 44786</strain>
    </source>
</reference>
<dbReference type="Proteomes" id="UP000573327">
    <property type="component" value="Unassembled WGS sequence"/>
</dbReference>
<accession>A0A7W7S8G0</accession>
<proteinExistence type="predicted"/>
<keyword evidence="3" id="KW-1185">Reference proteome</keyword>
<dbReference type="AlphaFoldDB" id="A0A7W7S8G0"/>
<organism evidence="2 3">
    <name type="scientific">Kitasatospora gansuensis</name>
    <dbReference type="NCBI Taxonomy" id="258050"/>
    <lineage>
        <taxon>Bacteria</taxon>
        <taxon>Bacillati</taxon>
        <taxon>Actinomycetota</taxon>
        <taxon>Actinomycetes</taxon>
        <taxon>Kitasatosporales</taxon>
        <taxon>Streptomycetaceae</taxon>
        <taxon>Kitasatospora</taxon>
    </lineage>
</organism>
<sequence length="943" mass="96440">MPIVGDGSRRRARAVVAGAVLAAMVAGGSAAGAADRPAAGEVKPRLALPQQPELAGGFVPTTPTRLLDTREGVGTEGVSGPIGQSPLVLDVSGVSGNPSVKPTAVVLNVTVTEPTSGGYLTVYPWGGSRPGTSNLNFRAGETIPNLVTVPVGTDGKVALYNAGGRSHVIADLAGYYTTDRPAATYVANGPTRLLDTREGTGTGGVKAPVGAGKAVSLKVGGASGIPANAKAVTLNVTVTGPTNGGFLTVYPTGQARPTASNLNFVKDQTIPNLVTVPVGADGKVDFFNAAGNTDVIADLAGYYLDDAPKTGGVLQTLSSPTRLLDTREGTGTGGVKAPVGPGKAVSLKVGGASGIPANAKAVTLNVTVTGPTNGGFLTVYPTGQARPTASNLNFVKDQTIPNLVTVPVGADGKVDFFNAAGNTDVIADAFGYYVAGDHLGLADLKFSAATVDASADVAGVDLGWTVTDSDAAAAQTGGSVVIRQQGATADSYVGQAYTIDFLHGQSLWNGATYVSGDPASSSYSYHFYVPRYAGSTSAKWVVSLVSLFDSEGQRQVLAGSALDPSGRSVTANTQVPSALPGYSGVSNFLNTVDDVRYVYNGSTSLLHYRVDAQDQQSGVWQGTVEATGPGGRTLRGSFEEMSYQGQQYSPCQHDIHYATCDVYIPLPDTAPAGVWKVSKVTLTNNAGQTKTYSGLQDLPITVTGNQTVTVAGLAASATEVDNWRQDAPFKVLTKVAGAQNGVSSIRVLFSNMGGSCVQNSTTPSQQPDGSYSVPATMYRTYGNGGYTCQVNGLVVKDGAGHVSVYGSAFFAPELDLKVSSTKVTAAPVVKSAALSKTTMPKSQLGNWSYVTYVQVEPGVAPVTGDSAYLYDSTGKEIYQSFGGTSEGPDGKVSVGFPVPYGLAVGTYTVGFSVSNSAGLTSYWGMPGKPAVPGGPLVFTVTEG</sequence>
<comment type="caution">
    <text evidence="2">The sequence shown here is derived from an EMBL/GenBank/DDBJ whole genome shotgun (WGS) entry which is preliminary data.</text>
</comment>
<dbReference type="RefSeq" id="WP_184912395.1">
    <property type="nucleotide sequence ID" value="NZ_JACHJR010000001.1"/>
</dbReference>